<reference evidence="1 2" key="1">
    <citation type="journal article" date="2015" name="Genome Biol.">
        <title>Comparative genomics of Steinernema reveals deeply conserved gene regulatory networks.</title>
        <authorList>
            <person name="Dillman A.R."/>
            <person name="Macchietto M."/>
            <person name="Porter C.F."/>
            <person name="Rogers A."/>
            <person name="Williams B."/>
            <person name="Antoshechkin I."/>
            <person name="Lee M.M."/>
            <person name="Goodwin Z."/>
            <person name="Lu X."/>
            <person name="Lewis E.E."/>
            <person name="Goodrich-Blair H."/>
            <person name="Stock S.P."/>
            <person name="Adams B.J."/>
            <person name="Sternberg P.W."/>
            <person name="Mortazavi A."/>
        </authorList>
    </citation>
    <scope>NUCLEOTIDE SEQUENCE [LARGE SCALE GENOMIC DNA]</scope>
    <source>
        <strain evidence="1 2">ALL</strain>
    </source>
</reference>
<name>A0A4V6I7H6_STECR</name>
<comment type="caution">
    <text evidence="1">The sequence shown here is derived from an EMBL/GenBank/DDBJ whole genome shotgun (WGS) entry which is preliminary data.</text>
</comment>
<dbReference type="AlphaFoldDB" id="A0A4V6I7H6"/>
<dbReference type="Proteomes" id="UP000298663">
    <property type="component" value="Chromosome X"/>
</dbReference>
<evidence type="ECO:0000313" key="2">
    <source>
        <dbReference type="Proteomes" id="UP000298663"/>
    </source>
</evidence>
<dbReference type="EMBL" id="AZBU02000001">
    <property type="protein sequence ID" value="TMS34083.1"/>
    <property type="molecule type" value="Genomic_DNA"/>
</dbReference>
<sequence>MSHCGNQLYSDCGKIHRQKRLQVSLRIYHQLFFPYLTVLAVSPNVSIRALRSQSIRKCIHQPSPRDNRQRRRRRTTNVTDMLMTIDRG</sequence>
<gene>
    <name evidence="1" type="ORF">L596_001735</name>
</gene>
<protein>
    <submittedName>
        <fullName evidence="1">Uncharacterized protein</fullName>
    </submittedName>
</protein>
<organism evidence="1 2">
    <name type="scientific">Steinernema carpocapsae</name>
    <name type="common">Entomopathogenic nematode</name>
    <dbReference type="NCBI Taxonomy" id="34508"/>
    <lineage>
        <taxon>Eukaryota</taxon>
        <taxon>Metazoa</taxon>
        <taxon>Ecdysozoa</taxon>
        <taxon>Nematoda</taxon>
        <taxon>Chromadorea</taxon>
        <taxon>Rhabditida</taxon>
        <taxon>Tylenchina</taxon>
        <taxon>Panagrolaimomorpha</taxon>
        <taxon>Strongyloidoidea</taxon>
        <taxon>Steinernematidae</taxon>
        <taxon>Steinernema</taxon>
    </lineage>
</organism>
<reference evidence="1 2" key="2">
    <citation type="journal article" date="2019" name="G3 (Bethesda)">
        <title>Hybrid Assembly of the Genome of the Entomopathogenic Nematode Steinernema carpocapsae Identifies the X-Chromosome.</title>
        <authorList>
            <person name="Serra L."/>
            <person name="Macchietto M."/>
            <person name="Macias-Munoz A."/>
            <person name="McGill C.J."/>
            <person name="Rodriguez I.M."/>
            <person name="Rodriguez B."/>
            <person name="Murad R."/>
            <person name="Mortazavi A."/>
        </authorList>
    </citation>
    <scope>NUCLEOTIDE SEQUENCE [LARGE SCALE GENOMIC DNA]</scope>
    <source>
        <strain evidence="1 2">ALL</strain>
    </source>
</reference>
<accession>A0A4V6I7H6</accession>
<keyword evidence="2" id="KW-1185">Reference proteome</keyword>
<dbReference type="EMBL" id="CM016762">
    <property type="protein sequence ID" value="TMS34083.1"/>
    <property type="molecule type" value="Genomic_DNA"/>
</dbReference>
<proteinExistence type="predicted"/>
<evidence type="ECO:0000313" key="1">
    <source>
        <dbReference type="EMBL" id="TMS34083.1"/>
    </source>
</evidence>